<evidence type="ECO:0000313" key="5">
    <source>
        <dbReference type="Proteomes" id="UP000288212"/>
    </source>
</evidence>
<reference evidence="4 5" key="1">
    <citation type="journal article" date="2011" name="Front. Microbiol.">
        <title>Genomic signatures of strain selection and enhancement in Bacillus atrophaeus var. globigii, a historical biowarfare simulant.</title>
        <authorList>
            <person name="Gibbons H.S."/>
            <person name="Broomall S.M."/>
            <person name="McNew L.A."/>
            <person name="Daligault H."/>
            <person name="Chapman C."/>
            <person name="Bruce D."/>
            <person name="Karavis M."/>
            <person name="Krepps M."/>
            <person name="McGregor P.A."/>
            <person name="Hong C."/>
            <person name="Park K.H."/>
            <person name="Akmal A."/>
            <person name="Feldman A."/>
            <person name="Lin J.S."/>
            <person name="Chang W.E."/>
            <person name="Higgs B.W."/>
            <person name="Demirev P."/>
            <person name="Lindquist J."/>
            <person name="Liem A."/>
            <person name="Fochler E."/>
            <person name="Read T.D."/>
            <person name="Tapia R."/>
            <person name="Johnson S."/>
            <person name="Bishop-Lilly K.A."/>
            <person name="Detter C."/>
            <person name="Han C."/>
            <person name="Sozhamannan S."/>
            <person name="Rosenzweig C.N."/>
            <person name="Skowronski E.W."/>
        </authorList>
    </citation>
    <scope>NUCLEOTIDE SEQUENCE [LARGE SCALE GENOMIC DNA]</scope>
    <source>
        <strain evidence="4 5">AK5</strain>
    </source>
</reference>
<evidence type="ECO:0008006" key="6">
    <source>
        <dbReference type="Google" id="ProtNLM"/>
    </source>
</evidence>
<protein>
    <recommendedName>
        <fullName evidence="6">GGDEF-domain containing protein</fullName>
    </recommendedName>
</protein>
<dbReference type="Proteomes" id="UP000288212">
    <property type="component" value="Unassembled WGS sequence"/>
</dbReference>
<dbReference type="SMART" id="SM00267">
    <property type="entry name" value="GGDEF"/>
    <property type="match status" value="1"/>
</dbReference>
<name>A0A432VUM4_9GAMM</name>
<dbReference type="PROSITE" id="PS50887">
    <property type="entry name" value="GGDEF"/>
    <property type="match status" value="1"/>
</dbReference>
<dbReference type="SUPFAM" id="SSF55073">
    <property type="entry name" value="Nucleotide cyclase"/>
    <property type="match status" value="1"/>
</dbReference>
<accession>A0A432VUM4</accession>
<dbReference type="InterPro" id="IPR050706">
    <property type="entry name" value="Cyclic-di-GMP_PDE-like"/>
</dbReference>
<sequence length="523" mass="60059">MQSPWHSALLRTLIYVVFGVVWIVYSDRFLENLVDDVQTLTQLQTYKGWSYVGITAVLLFFLLYQGLRKERALSARDELTQLLNRHMFRQELESEIDFAREHHQSIALVTFNIDEFRRINHACGHQAADRLLLKTADALRDHFATEPTIVARLGPDEFAVALLNIRNAEIAVTKAREFQHIFQNLELENYQFELSIAVGIAMFPTDAEEVKDLVACSTLAQEEAKNLGHGQLRLYDHFFGESIHSRLRLTTDLRHAIERDELSVVYQPQFSAHNLKLTGVEALLRWQHPQHGFIRPDTFISLAEQQGFIREVTDYVFAKSIRELTELELLGTSIPRLSINVSALDFADDDCIELFYRRLENLHDWSLLQLELTETAVINNFEDTLRTLKMLREANVNLSIDDFGTGYSSLSILRRLPIHEVKIDRSFIRDLQVDDDDRTIVRTILAMAHSLNLRVVGEGVEQIEQLLFLQEHGCHDAQGYLLAKPMSAQELAKFLQQEPAALDEIRSQLRAKSSPKIVAVKNT</sequence>
<organism evidence="4 5">
    <name type="scientific">Aliidiomarina haloalkalitolerans</name>
    <dbReference type="NCBI Taxonomy" id="859059"/>
    <lineage>
        <taxon>Bacteria</taxon>
        <taxon>Pseudomonadati</taxon>
        <taxon>Pseudomonadota</taxon>
        <taxon>Gammaproteobacteria</taxon>
        <taxon>Alteromonadales</taxon>
        <taxon>Idiomarinaceae</taxon>
        <taxon>Aliidiomarina</taxon>
    </lineage>
</organism>
<feature type="transmembrane region" description="Helical" evidence="1">
    <location>
        <begin position="7"/>
        <end position="25"/>
    </location>
</feature>
<keyword evidence="5" id="KW-1185">Reference proteome</keyword>
<dbReference type="Gene3D" id="3.20.20.450">
    <property type="entry name" value="EAL domain"/>
    <property type="match status" value="1"/>
</dbReference>
<dbReference type="Pfam" id="PF00563">
    <property type="entry name" value="EAL"/>
    <property type="match status" value="1"/>
</dbReference>
<comment type="caution">
    <text evidence="4">The sequence shown here is derived from an EMBL/GenBank/DDBJ whole genome shotgun (WGS) entry which is preliminary data.</text>
</comment>
<feature type="domain" description="GGDEF" evidence="3">
    <location>
        <begin position="104"/>
        <end position="237"/>
    </location>
</feature>
<dbReference type="InterPro" id="IPR035919">
    <property type="entry name" value="EAL_sf"/>
</dbReference>
<proteinExistence type="predicted"/>
<keyword evidence="1" id="KW-1133">Transmembrane helix</keyword>
<keyword evidence="1" id="KW-0472">Membrane</keyword>
<gene>
    <name evidence="4" type="ORF">CWE06_06265</name>
</gene>
<dbReference type="AlphaFoldDB" id="A0A432VUM4"/>
<dbReference type="Pfam" id="PF00990">
    <property type="entry name" value="GGDEF"/>
    <property type="match status" value="1"/>
</dbReference>
<dbReference type="InterPro" id="IPR043128">
    <property type="entry name" value="Rev_trsase/Diguanyl_cyclase"/>
</dbReference>
<evidence type="ECO:0000259" key="2">
    <source>
        <dbReference type="PROSITE" id="PS50883"/>
    </source>
</evidence>
<dbReference type="NCBIfam" id="TIGR00254">
    <property type="entry name" value="GGDEF"/>
    <property type="match status" value="1"/>
</dbReference>
<dbReference type="PANTHER" id="PTHR33121">
    <property type="entry name" value="CYCLIC DI-GMP PHOSPHODIESTERASE PDEF"/>
    <property type="match status" value="1"/>
</dbReference>
<keyword evidence="1" id="KW-0812">Transmembrane</keyword>
<dbReference type="PROSITE" id="PS50883">
    <property type="entry name" value="EAL"/>
    <property type="match status" value="1"/>
</dbReference>
<dbReference type="EMBL" id="PIPI01000003">
    <property type="protein sequence ID" value="RUO20227.1"/>
    <property type="molecule type" value="Genomic_DNA"/>
</dbReference>
<evidence type="ECO:0000256" key="1">
    <source>
        <dbReference type="SAM" id="Phobius"/>
    </source>
</evidence>
<evidence type="ECO:0000259" key="3">
    <source>
        <dbReference type="PROSITE" id="PS50887"/>
    </source>
</evidence>
<dbReference type="OrthoDB" id="9804951at2"/>
<dbReference type="InterPro" id="IPR001633">
    <property type="entry name" value="EAL_dom"/>
</dbReference>
<feature type="domain" description="EAL" evidence="2">
    <location>
        <begin position="246"/>
        <end position="499"/>
    </location>
</feature>
<feature type="transmembrane region" description="Helical" evidence="1">
    <location>
        <begin position="48"/>
        <end position="67"/>
    </location>
</feature>
<dbReference type="RefSeq" id="WP_126792266.1">
    <property type="nucleotide sequence ID" value="NZ_PIPI01000003.1"/>
</dbReference>
<dbReference type="Gene3D" id="3.30.70.270">
    <property type="match status" value="1"/>
</dbReference>
<dbReference type="SMART" id="SM00052">
    <property type="entry name" value="EAL"/>
    <property type="match status" value="1"/>
</dbReference>
<evidence type="ECO:0000313" key="4">
    <source>
        <dbReference type="EMBL" id="RUO20227.1"/>
    </source>
</evidence>
<dbReference type="PANTHER" id="PTHR33121:SF71">
    <property type="entry name" value="OXYGEN SENSOR PROTEIN DOSP"/>
    <property type="match status" value="1"/>
</dbReference>
<dbReference type="InterPro" id="IPR000160">
    <property type="entry name" value="GGDEF_dom"/>
</dbReference>
<dbReference type="InterPro" id="IPR029787">
    <property type="entry name" value="Nucleotide_cyclase"/>
</dbReference>
<dbReference type="CDD" id="cd01948">
    <property type="entry name" value="EAL"/>
    <property type="match status" value="1"/>
</dbReference>
<dbReference type="CDD" id="cd01949">
    <property type="entry name" value="GGDEF"/>
    <property type="match status" value="1"/>
</dbReference>
<dbReference type="GO" id="GO:0071111">
    <property type="term" value="F:cyclic-guanylate-specific phosphodiesterase activity"/>
    <property type="evidence" value="ECO:0007669"/>
    <property type="project" value="InterPro"/>
</dbReference>
<dbReference type="SUPFAM" id="SSF141868">
    <property type="entry name" value="EAL domain-like"/>
    <property type="match status" value="1"/>
</dbReference>